<protein>
    <submittedName>
        <fullName evidence="1">Uncharacterized protein</fullName>
    </submittedName>
</protein>
<gene>
    <name evidence="1" type="ORF">B0A50_00498</name>
</gene>
<proteinExistence type="predicted"/>
<reference evidence="1 2" key="1">
    <citation type="submission" date="2017-03" db="EMBL/GenBank/DDBJ databases">
        <title>Genomes of endolithic fungi from Antarctica.</title>
        <authorList>
            <person name="Coleine C."/>
            <person name="Masonjones S."/>
            <person name="Stajich J.E."/>
        </authorList>
    </citation>
    <scope>NUCLEOTIDE SEQUENCE [LARGE SCALE GENOMIC DNA]</scope>
    <source>
        <strain evidence="1 2">CCFEE 6315</strain>
    </source>
</reference>
<sequence length="217" mass="23907">MASLMPTDQAGIAALRQEKCRAFEDRMVKDHGNLRVFLDGEGGRKRGGTGPSMKVRVKRLVADFPECRTVVVGAIADYLDEQPPPPLIQGCDFRLPRSELLDNGEDIFSHALMLQQSQLLANYAYKRVRVSRQDGQILSMTVGVLARGSPTNMGPLAQAIFLGRDRSWFEDDVDISRWCSVLNVPGVVAPNAAGDDATIIVESDEEDMGYNIVVTKR</sequence>
<accession>A0A4U0UFH5</accession>
<evidence type="ECO:0000313" key="2">
    <source>
        <dbReference type="Proteomes" id="UP000308549"/>
    </source>
</evidence>
<organism evidence="1 2">
    <name type="scientific">Salinomyces thailandicus</name>
    <dbReference type="NCBI Taxonomy" id="706561"/>
    <lineage>
        <taxon>Eukaryota</taxon>
        <taxon>Fungi</taxon>
        <taxon>Dikarya</taxon>
        <taxon>Ascomycota</taxon>
        <taxon>Pezizomycotina</taxon>
        <taxon>Dothideomycetes</taxon>
        <taxon>Dothideomycetidae</taxon>
        <taxon>Mycosphaerellales</taxon>
        <taxon>Teratosphaeriaceae</taxon>
        <taxon>Salinomyces</taxon>
    </lineage>
</organism>
<dbReference type="Proteomes" id="UP000308549">
    <property type="component" value="Unassembled WGS sequence"/>
</dbReference>
<name>A0A4U0UFH5_9PEZI</name>
<evidence type="ECO:0000313" key="1">
    <source>
        <dbReference type="EMBL" id="TKA33662.1"/>
    </source>
</evidence>
<dbReference type="AlphaFoldDB" id="A0A4U0UFH5"/>
<keyword evidence="2" id="KW-1185">Reference proteome</keyword>
<dbReference type="EMBL" id="NAJL01000002">
    <property type="protein sequence ID" value="TKA33662.1"/>
    <property type="molecule type" value="Genomic_DNA"/>
</dbReference>
<comment type="caution">
    <text evidence="1">The sequence shown here is derived from an EMBL/GenBank/DDBJ whole genome shotgun (WGS) entry which is preliminary data.</text>
</comment>